<evidence type="ECO:0000313" key="4">
    <source>
        <dbReference type="Proteomes" id="UP001299068"/>
    </source>
</evidence>
<dbReference type="InterPro" id="IPR043717">
    <property type="entry name" value="DUF5658"/>
</dbReference>
<keyword evidence="1" id="KW-0812">Transmembrane</keyword>
<keyword evidence="4" id="KW-1185">Reference proteome</keyword>
<reference evidence="3 4" key="1">
    <citation type="journal article" date="2021" name="Cell Host Microbe">
        <title>in vivo commensal control of Clostridioides difficile virulence.</title>
        <authorList>
            <person name="Girinathan B.P."/>
            <person name="Dibenedetto N."/>
            <person name="Worley J.N."/>
            <person name="Peltier J."/>
            <person name="Arrieta-Ortiz M.L."/>
            <person name="Rupa Christinal Immanuel S."/>
            <person name="Lavin R."/>
            <person name="Delaney M.L."/>
            <person name="Cummins C."/>
            <person name="Hoffmann M."/>
            <person name="Luo Y."/>
            <person name="Gonzalez-Escalona N."/>
            <person name="Allard M."/>
            <person name="Onderdonk A.B."/>
            <person name="Gerber G.K."/>
            <person name="Sonenshein A.L."/>
            <person name="Baliga N."/>
            <person name="Dupuy B."/>
            <person name="Bry L."/>
        </authorList>
    </citation>
    <scope>NUCLEOTIDE SEQUENCE [LARGE SCALE GENOMIC DNA]</scope>
    <source>
        <strain evidence="3 4">DSM 599</strain>
    </source>
</reference>
<feature type="domain" description="DUF5658" evidence="2">
    <location>
        <begin position="35"/>
        <end position="126"/>
    </location>
</feature>
<proteinExistence type="predicted"/>
<keyword evidence="1" id="KW-0472">Membrane</keyword>
<feature type="transmembrane region" description="Helical" evidence="1">
    <location>
        <begin position="35"/>
        <end position="51"/>
    </location>
</feature>
<feature type="transmembrane region" description="Helical" evidence="1">
    <location>
        <begin position="101"/>
        <end position="131"/>
    </location>
</feature>
<name>A0ABS7L0F0_CLOSR</name>
<accession>A0ABS7L0F0</accession>
<organism evidence="3 4">
    <name type="scientific">Clostridium sardiniense</name>
    <name type="common">Clostridium absonum</name>
    <dbReference type="NCBI Taxonomy" id="29369"/>
    <lineage>
        <taxon>Bacteria</taxon>
        <taxon>Bacillati</taxon>
        <taxon>Bacillota</taxon>
        <taxon>Clostridia</taxon>
        <taxon>Eubacteriales</taxon>
        <taxon>Clostridiaceae</taxon>
        <taxon>Clostridium</taxon>
    </lineage>
</organism>
<dbReference type="Proteomes" id="UP001299068">
    <property type="component" value="Unassembled WGS sequence"/>
</dbReference>
<sequence length="135" mass="15553">MIFKTTLLIKECCLIFLFLFIKGYSYTNIKKKLQLLYILNISDIILTLILLKTGLFKEVNGIMVNIVENPLISIFIKVGLVGLLIYYLIKRMTNATNKQLLISNFILNGALGIYCIINLMHISYIFLYLIILNII</sequence>
<dbReference type="EMBL" id="JAIKTU010000011">
    <property type="protein sequence ID" value="MBY0756499.1"/>
    <property type="molecule type" value="Genomic_DNA"/>
</dbReference>
<protein>
    <submittedName>
        <fullName evidence="3">DUF5658 family protein</fullName>
    </submittedName>
</protein>
<evidence type="ECO:0000256" key="1">
    <source>
        <dbReference type="SAM" id="Phobius"/>
    </source>
</evidence>
<evidence type="ECO:0000259" key="2">
    <source>
        <dbReference type="Pfam" id="PF18902"/>
    </source>
</evidence>
<comment type="caution">
    <text evidence="3">The sequence shown here is derived from an EMBL/GenBank/DDBJ whole genome shotgun (WGS) entry which is preliminary data.</text>
</comment>
<keyword evidence="1" id="KW-1133">Transmembrane helix</keyword>
<gene>
    <name evidence="3" type="ORF">K5V21_13695</name>
</gene>
<dbReference type="RefSeq" id="WP_221861827.1">
    <property type="nucleotide sequence ID" value="NZ_JAIKTU010000011.1"/>
</dbReference>
<feature type="transmembrane region" description="Helical" evidence="1">
    <location>
        <begin position="71"/>
        <end position="89"/>
    </location>
</feature>
<dbReference type="Pfam" id="PF18902">
    <property type="entry name" value="DUF5658"/>
    <property type="match status" value="1"/>
</dbReference>
<evidence type="ECO:0000313" key="3">
    <source>
        <dbReference type="EMBL" id="MBY0756499.1"/>
    </source>
</evidence>